<dbReference type="PATRIC" id="fig|1035195.3.peg.19"/>
<evidence type="ECO:0000313" key="2">
    <source>
        <dbReference type="EMBL" id="EKX92726.1"/>
    </source>
</evidence>
<keyword evidence="1" id="KW-1133">Transmembrane helix</keyword>
<evidence type="ECO:0000313" key="3">
    <source>
        <dbReference type="Proteomes" id="UP000010445"/>
    </source>
</evidence>
<dbReference type="RefSeq" id="WP_006061425.1">
    <property type="nucleotide sequence ID" value="NZ_KB290817.1"/>
</dbReference>
<protein>
    <recommendedName>
        <fullName evidence="4">DUF2771 domain-containing protein</fullName>
    </recommendedName>
</protein>
<reference evidence="2 3" key="1">
    <citation type="submission" date="2012-05" db="EMBL/GenBank/DDBJ databases">
        <authorList>
            <person name="Weinstock G."/>
            <person name="Sodergren E."/>
            <person name="Lobos E.A."/>
            <person name="Fulton L."/>
            <person name="Fulton R."/>
            <person name="Courtney L."/>
            <person name="Fronick C."/>
            <person name="O'Laughlin M."/>
            <person name="Godfrey J."/>
            <person name="Wilson R.M."/>
            <person name="Miner T."/>
            <person name="Farmer C."/>
            <person name="Delehaunty K."/>
            <person name="Cordes M."/>
            <person name="Minx P."/>
            <person name="Tomlinson C."/>
            <person name="Chen J."/>
            <person name="Wollam A."/>
            <person name="Pepin K.H."/>
            <person name="Bhonagiri V."/>
            <person name="Zhang X."/>
            <person name="Suruliraj S."/>
            <person name="Warren W."/>
            <person name="Mitreva M."/>
            <person name="Mardis E.R."/>
            <person name="Wilson R.K."/>
        </authorList>
    </citation>
    <scope>NUCLEOTIDE SEQUENCE [LARGE SCALE GENOMIC DNA]</scope>
    <source>
        <strain evidence="2 3">F0235</strain>
    </source>
</reference>
<keyword evidence="1" id="KW-0812">Transmembrane</keyword>
<proteinExistence type="predicted"/>
<keyword evidence="3" id="KW-1185">Reference proteome</keyword>
<dbReference type="Proteomes" id="UP000010445">
    <property type="component" value="Unassembled WGS sequence"/>
</dbReference>
<dbReference type="OrthoDB" id="4424536at2"/>
<dbReference type="GeneID" id="84896381"/>
<accession>L1MP66</accession>
<dbReference type="STRING" id="1035195.HMPREF9997_00019"/>
<sequence>MGSKKTGSKKTRRRNLTQFLMLTVAVVAVVAISITFQRWWNNRPGPEPRDIQLTVSAPSGEQKISPFTVCEPGTTCAENSVPEVRLGEQDKVKVTVPKEVYDQGWSLLTIYDDPAANDQSSFKAHEKQEVEVSGSAEPRTADSTTRPRLVVVEISTAMVGHNDAGEETPYSVVWSVKVTD</sequence>
<evidence type="ECO:0000256" key="1">
    <source>
        <dbReference type="SAM" id="Phobius"/>
    </source>
</evidence>
<dbReference type="AlphaFoldDB" id="L1MP66"/>
<dbReference type="InterPro" id="IPR024495">
    <property type="entry name" value="DUF2771"/>
</dbReference>
<organism evidence="2 3">
    <name type="scientific">Corynebacterium durum F0235</name>
    <dbReference type="NCBI Taxonomy" id="1035195"/>
    <lineage>
        <taxon>Bacteria</taxon>
        <taxon>Bacillati</taxon>
        <taxon>Actinomycetota</taxon>
        <taxon>Actinomycetes</taxon>
        <taxon>Mycobacteriales</taxon>
        <taxon>Corynebacteriaceae</taxon>
        <taxon>Corynebacterium</taxon>
    </lineage>
</organism>
<evidence type="ECO:0008006" key="4">
    <source>
        <dbReference type="Google" id="ProtNLM"/>
    </source>
</evidence>
<keyword evidence="1" id="KW-0472">Membrane</keyword>
<feature type="transmembrane region" description="Helical" evidence="1">
    <location>
        <begin position="20"/>
        <end position="40"/>
    </location>
</feature>
<dbReference type="EMBL" id="AMEM01000001">
    <property type="protein sequence ID" value="EKX92726.1"/>
    <property type="molecule type" value="Genomic_DNA"/>
</dbReference>
<dbReference type="HOGENOM" id="CLU_111048_0_0_11"/>
<dbReference type="Pfam" id="PF10969">
    <property type="entry name" value="DUF2771"/>
    <property type="match status" value="1"/>
</dbReference>
<comment type="caution">
    <text evidence="2">The sequence shown here is derived from an EMBL/GenBank/DDBJ whole genome shotgun (WGS) entry which is preliminary data.</text>
</comment>
<gene>
    <name evidence="2" type="ORF">HMPREF9997_00019</name>
</gene>
<dbReference type="eggNOG" id="ENOG5033EZJ">
    <property type="taxonomic scope" value="Bacteria"/>
</dbReference>
<name>L1MP66_9CORY</name>